<gene>
    <name evidence="2" type="ORF">BL253_20665</name>
</gene>
<dbReference type="OrthoDB" id="3681559at2"/>
<dbReference type="SUPFAM" id="SSF54427">
    <property type="entry name" value="NTF2-like"/>
    <property type="match status" value="1"/>
</dbReference>
<dbReference type="RefSeq" id="WP_076818830.1">
    <property type="nucleotide sequence ID" value="NZ_MOMC01000043.1"/>
</dbReference>
<reference evidence="3" key="1">
    <citation type="submission" date="2016-10" db="EMBL/GenBank/DDBJ databases">
        <title>Frankia sp. NRRL B-16386 Genome sequencing.</title>
        <authorList>
            <person name="Ghodhbane-Gtari F."/>
            <person name="Swanson E."/>
            <person name="Gueddou A."/>
            <person name="Hezbri K."/>
            <person name="Ktari K."/>
            <person name="Nouioui I."/>
            <person name="Morris K."/>
            <person name="Simpson S."/>
            <person name="Abebe-Akele F."/>
            <person name="Thomas K."/>
            <person name="Gtari M."/>
            <person name="Tisa L.S."/>
        </authorList>
    </citation>
    <scope>NUCLEOTIDE SEQUENCE [LARGE SCALE GENOMIC DNA]</scope>
    <source>
        <strain evidence="3">NRRL B-16386</strain>
    </source>
</reference>
<organism evidence="2 3">
    <name type="scientific">Pseudofrankia asymbiotica</name>
    <dbReference type="NCBI Taxonomy" id="1834516"/>
    <lineage>
        <taxon>Bacteria</taxon>
        <taxon>Bacillati</taxon>
        <taxon>Actinomycetota</taxon>
        <taxon>Actinomycetes</taxon>
        <taxon>Frankiales</taxon>
        <taxon>Frankiaceae</taxon>
        <taxon>Pseudofrankia</taxon>
    </lineage>
</organism>
<dbReference type="InterPro" id="IPR013100">
    <property type="entry name" value="LEH"/>
</dbReference>
<evidence type="ECO:0000313" key="2">
    <source>
        <dbReference type="EMBL" id="ONH28020.1"/>
    </source>
</evidence>
<dbReference type="Gene3D" id="3.10.450.50">
    <property type="match status" value="1"/>
</dbReference>
<proteinExistence type="predicted"/>
<evidence type="ECO:0000259" key="1">
    <source>
        <dbReference type="Pfam" id="PF07858"/>
    </source>
</evidence>
<dbReference type="STRING" id="1834516.BL253_20665"/>
<evidence type="ECO:0000313" key="3">
    <source>
        <dbReference type="Proteomes" id="UP000188929"/>
    </source>
</evidence>
<name>A0A1V2I7K2_9ACTN</name>
<feature type="domain" description="Limonene-1,2-epoxide hydrolase" evidence="1">
    <location>
        <begin position="7"/>
        <end position="126"/>
    </location>
</feature>
<sequence>MTQTPGDVVRAFAAAMAEGDLDRALNEFAASDIVFENVPMEPPAQVVRGADVVRARLGALYQVAKAESFDIVRQVEQGEWVFHERVDSFRFPPGTFPKGDVFVMRVATVFHVQDGRIALWRDYYDFGCFERDLGVDLAEFGRRVGHAYTPA</sequence>
<keyword evidence="3" id="KW-1185">Reference proteome</keyword>
<accession>A0A1V2I7K2</accession>
<dbReference type="Pfam" id="PF07858">
    <property type="entry name" value="LEH"/>
    <property type="match status" value="1"/>
</dbReference>
<dbReference type="Proteomes" id="UP000188929">
    <property type="component" value="Unassembled WGS sequence"/>
</dbReference>
<dbReference type="EMBL" id="MOMC01000043">
    <property type="protein sequence ID" value="ONH28020.1"/>
    <property type="molecule type" value="Genomic_DNA"/>
</dbReference>
<comment type="caution">
    <text evidence="2">The sequence shown here is derived from an EMBL/GenBank/DDBJ whole genome shotgun (WGS) entry which is preliminary data.</text>
</comment>
<dbReference type="AlphaFoldDB" id="A0A1V2I7K2"/>
<protein>
    <recommendedName>
        <fullName evidence="1">Limonene-1,2-epoxide hydrolase domain-containing protein</fullName>
    </recommendedName>
</protein>
<dbReference type="InterPro" id="IPR032710">
    <property type="entry name" value="NTF2-like_dom_sf"/>
</dbReference>